<dbReference type="SUPFAM" id="SSF47413">
    <property type="entry name" value="lambda repressor-like DNA-binding domains"/>
    <property type="match status" value="1"/>
</dbReference>
<sequence length="71" mass="8181">MALTMGEKIRILLRRKKITISDLADMIGTSRQNLTNKLNRDNFSEQELIEIATALECKFEGFFIFDDGDKI</sequence>
<comment type="caution">
    <text evidence="2">The sequence shown here is derived from an EMBL/GenBank/DDBJ whole genome shotgun (WGS) entry which is preliminary data.</text>
</comment>
<name>A0A1S8SYJ3_9CLOT</name>
<keyword evidence="3" id="KW-1185">Reference proteome</keyword>
<dbReference type="OrthoDB" id="2005033at2"/>
<dbReference type="Gene3D" id="1.10.260.40">
    <property type="entry name" value="lambda repressor-like DNA-binding domains"/>
    <property type="match status" value="1"/>
</dbReference>
<dbReference type="Proteomes" id="UP000190890">
    <property type="component" value="Unassembled WGS sequence"/>
</dbReference>
<organism evidence="2 3">
    <name type="scientific">Clostridium puniceum</name>
    <dbReference type="NCBI Taxonomy" id="29367"/>
    <lineage>
        <taxon>Bacteria</taxon>
        <taxon>Bacillati</taxon>
        <taxon>Bacillota</taxon>
        <taxon>Clostridia</taxon>
        <taxon>Eubacteriales</taxon>
        <taxon>Clostridiaceae</taxon>
        <taxon>Clostridium</taxon>
    </lineage>
</organism>
<dbReference type="SMART" id="SM00530">
    <property type="entry name" value="HTH_XRE"/>
    <property type="match status" value="1"/>
</dbReference>
<dbReference type="RefSeq" id="WP_077850080.1">
    <property type="nucleotide sequence ID" value="NZ_LZZM01000238.1"/>
</dbReference>
<reference evidence="2 3" key="1">
    <citation type="submission" date="2016-05" db="EMBL/GenBank/DDBJ databases">
        <title>Microbial solvent formation.</title>
        <authorList>
            <person name="Poehlein A."/>
            <person name="Montoya Solano J.D."/>
            <person name="Flitsch S."/>
            <person name="Krabben P."/>
            <person name="Duerre P."/>
            <person name="Daniel R."/>
        </authorList>
    </citation>
    <scope>NUCLEOTIDE SEQUENCE [LARGE SCALE GENOMIC DNA]</scope>
    <source>
        <strain evidence="2 3">DSM 2619</strain>
    </source>
</reference>
<accession>A0A1S8SYJ3</accession>
<dbReference type="GO" id="GO:0003677">
    <property type="term" value="F:DNA binding"/>
    <property type="evidence" value="ECO:0007669"/>
    <property type="project" value="InterPro"/>
</dbReference>
<feature type="domain" description="HTH cro/C1-type" evidence="1">
    <location>
        <begin position="9"/>
        <end position="62"/>
    </location>
</feature>
<dbReference type="EMBL" id="LZZM01000238">
    <property type="protein sequence ID" value="OOM70590.1"/>
    <property type="molecule type" value="Genomic_DNA"/>
</dbReference>
<gene>
    <name evidence="2" type="ORF">CLPUN_51980</name>
</gene>
<protein>
    <recommendedName>
        <fullName evidence="1">HTH cro/C1-type domain-containing protein</fullName>
    </recommendedName>
</protein>
<evidence type="ECO:0000313" key="2">
    <source>
        <dbReference type="EMBL" id="OOM70590.1"/>
    </source>
</evidence>
<dbReference type="InterPro" id="IPR001387">
    <property type="entry name" value="Cro/C1-type_HTH"/>
</dbReference>
<proteinExistence type="predicted"/>
<dbReference type="InterPro" id="IPR010982">
    <property type="entry name" value="Lambda_DNA-bd_dom_sf"/>
</dbReference>
<dbReference type="CDD" id="cd00093">
    <property type="entry name" value="HTH_XRE"/>
    <property type="match status" value="1"/>
</dbReference>
<dbReference type="STRING" id="29367.CLPUN_51980"/>
<dbReference type="PROSITE" id="PS50943">
    <property type="entry name" value="HTH_CROC1"/>
    <property type="match status" value="1"/>
</dbReference>
<evidence type="ECO:0000259" key="1">
    <source>
        <dbReference type="PROSITE" id="PS50943"/>
    </source>
</evidence>
<evidence type="ECO:0000313" key="3">
    <source>
        <dbReference type="Proteomes" id="UP000190890"/>
    </source>
</evidence>
<dbReference type="Pfam" id="PF13443">
    <property type="entry name" value="HTH_26"/>
    <property type="match status" value="1"/>
</dbReference>
<dbReference type="AlphaFoldDB" id="A0A1S8SYJ3"/>